<evidence type="ECO:0000259" key="6">
    <source>
        <dbReference type="Pfam" id="PF01068"/>
    </source>
</evidence>
<dbReference type="SUPFAM" id="SSF56091">
    <property type="entry name" value="DNA ligase/mRNA capping enzyme, catalytic domain"/>
    <property type="match status" value="1"/>
</dbReference>
<dbReference type="Proteomes" id="UP000290498">
    <property type="component" value="Segment"/>
</dbReference>
<dbReference type="InterPro" id="IPR012310">
    <property type="entry name" value="DNA_ligase_ATP-dep_cent"/>
</dbReference>
<proteinExistence type="inferred from homology"/>
<accession>A0A410T4Y1</accession>
<dbReference type="GO" id="GO:0005524">
    <property type="term" value="F:ATP binding"/>
    <property type="evidence" value="ECO:0007669"/>
    <property type="project" value="InterPro"/>
</dbReference>
<keyword evidence="3" id="KW-0235">DNA replication</keyword>
<sequence length="520" mass="58661">MWLIIESMTNEVIMILDILNEIAAIDSTKAKEAIIAREKDNELLKRVYHMAYTRRLNYGIKKWPEPGFTSQSFGMITLEDLLDFAEFTLATRKITGNAAIEELAQIIADAKAPDAEVLRRVMMRDLECGASISIANKVWKGLIPEQPQMLASSYDEDLIKKNIKWPAFAQLKADGARCFAEVRNDGVTFLTRGGNEYQGLNLLAAELMAMTEEARQRHPNGVMIDGELVYHTPKVEPKASNDLFSMFDEELPELSKAKEFQTVADRSTSNGLANKALQGTITSTEAAGMVLQAWDYVPLDVVYSEGKIKGDKYDVRFTALELMVAHNVVLHGTTRVEAIENQWVNNLEEAKVVYKKYVDQGLEGIILKNMDSYWENRRSKNLIKFKEVIDIALEVVGYYEHSKDPNKLGGVELVSRCRRITSDCGSGFKDTTHKKDKSGKKVLIPLEDRPDLDRELLMKQAREGKLIGRIADCECNGWVHSKGRTDTVGIFLPIIKGWRFDKTEADTFEDVFGDWSQTGL</sequence>
<dbReference type="PANTHER" id="PTHR47810">
    <property type="entry name" value="DNA LIGASE"/>
    <property type="match status" value="1"/>
</dbReference>
<keyword evidence="8" id="KW-1185">Reference proteome</keyword>
<dbReference type="EMBL" id="MK234886">
    <property type="protein sequence ID" value="QAU03760.1"/>
    <property type="molecule type" value="Genomic_DNA"/>
</dbReference>
<dbReference type="GO" id="GO:0006310">
    <property type="term" value="P:DNA recombination"/>
    <property type="evidence" value="ECO:0007669"/>
    <property type="project" value="InterPro"/>
</dbReference>
<keyword evidence="5" id="KW-0234">DNA repair</keyword>
<comment type="similarity">
    <text evidence="1">Belongs to the ATP-dependent DNA ligase family.</text>
</comment>
<dbReference type="RefSeq" id="YP_010100340.1">
    <property type="nucleotide sequence ID" value="NC_055782.1"/>
</dbReference>
<dbReference type="Gene3D" id="3.30.470.30">
    <property type="entry name" value="DNA ligase/mRNA capping enzyme"/>
    <property type="match status" value="1"/>
</dbReference>
<reference evidence="7 8" key="1">
    <citation type="submission" date="2018-11" db="EMBL/GenBank/DDBJ databases">
        <authorList>
            <person name="Ji L."/>
        </authorList>
    </citation>
    <scope>NUCLEOTIDE SEQUENCE [LARGE SCALE GENOMIC DNA]</scope>
</reference>
<organism evidence="7 8">
    <name type="scientific">Escherichia phage AnYang</name>
    <dbReference type="NCBI Taxonomy" id="2499909"/>
    <lineage>
        <taxon>Viruses</taxon>
        <taxon>Duplodnaviria</taxon>
        <taxon>Heunggongvirae</taxon>
        <taxon>Uroviricota</taxon>
        <taxon>Caudoviricetes</taxon>
        <taxon>Pantevenvirales</taxon>
        <taxon>Straboviridae</taxon>
        <taxon>Tevenvirinae</taxon>
        <taxon>Dhakavirus</taxon>
        <taxon>Dhakavirus anyang</taxon>
    </lineage>
</organism>
<dbReference type="InterPro" id="IPR016059">
    <property type="entry name" value="DNA_ligase_ATP-dep_CS"/>
</dbReference>
<keyword evidence="2 7" id="KW-0436">Ligase</keyword>
<dbReference type="GO" id="GO:0003910">
    <property type="term" value="F:DNA ligase (ATP) activity"/>
    <property type="evidence" value="ECO:0007669"/>
    <property type="project" value="InterPro"/>
</dbReference>
<evidence type="ECO:0000256" key="4">
    <source>
        <dbReference type="ARBA" id="ARBA00022763"/>
    </source>
</evidence>
<evidence type="ECO:0000313" key="8">
    <source>
        <dbReference type="Proteomes" id="UP000290498"/>
    </source>
</evidence>
<keyword evidence="4" id="KW-0227">DNA damage</keyword>
<dbReference type="PROSITE" id="PS00333">
    <property type="entry name" value="DNA_LIGASE_A2"/>
    <property type="match status" value="1"/>
</dbReference>
<dbReference type="GO" id="GO:0006260">
    <property type="term" value="P:DNA replication"/>
    <property type="evidence" value="ECO:0007669"/>
    <property type="project" value="UniProtKB-KW"/>
</dbReference>
<evidence type="ECO:0000256" key="2">
    <source>
        <dbReference type="ARBA" id="ARBA00022598"/>
    </source>
</evidence>
<protein>
    <submittedName>
        <fullName evidence="7">DNA ligase</fullName>
    </submittedName>
</protein>
<feature type="domain" description="ATP-dependent DNA ligase family profile" evidence="6">
    <location>
        <begin position="148"/>
        <end position="386"/>
    </location>
</feature>
<dbReference type="InterPro" id="IPR050326">
    <property type="entry name" value="NAD_dep_DNA_ligaseB"/>
</dbReference>
<name>A0A410T4Y1_9CAUD</name>
<evidence type="ECO:0000256" key="5">
    <source>
        <dbReference type="ARBA" id="ARBA00023204"/>
    </source>
</evidence>
<dbReference type="PANTHER" id="PTHR47810:SF1">
    <property type="entry name" value="DNA LIGASE B"/>
    <property type="match status" value="1"/>
</dbReference>
<evidence type="ECO:0000256" key="1">
    <source>
        <dbReference type="ARBA" id="ARBA00007572"/>
    </source>
</evidence>
<evidence type="ECO:0000313" key="7">
    <source>
        <dbReference type="EMBL" id="QAU03760.1"/>
    </source>
</evidence>
<evidence type="ECO:0000256" key="3">
    <source>
        <dbReference type="ARBA" id="ARBA00022705"/>
    </source>
</evidence>
<dbReference type="Pfam" id="PF01068">
    <property type="entry name" value="DNA_ligase_A_M"/>
    <property type="match status" value="1"/>
</dbReference>
<dbReference type="GO" id="GO:0006281">
    <property type="term" value="P:DNA repair"/>
    <property type="evidence" value="ECO:0007669"/>
    <property type="project" value="UniProtKB-KW"/>
</dbReference>
<dbReference type="PROSITE" id="PS00697">
    <property type="entry name" value="DNA_LIGASE_A1"/>
    <property type="match status" value="1"/>
</dbReference>
<dbReference type="KEGG" id="vg:65118034"/>
<dbReference type="GeneID" id="65118034"/>